<keyword evidence="3" id="KW-1185">Reference proteome</keyword>
<evidence type="ECO:0000313" key="3">
    <source>
        <dbReference type="Proteomes" id="UP000694551"/>
    </source>
</evidence>
<evidence type="ECO:0000313" key="2">
    <source>
        <dbReference type="Ensembl" id="ENSSOCP00000019447.1"/>
    </source>
</evidence>
<organism evidence="2 3">
    <name type="scientific">Strix occidentalis caurina</name>
    <name type="common">northern spotted owl</name>
    <dbReference type="NCBI Taxonomy" id="311401"/>
    <lineage>
        <taxon>Eukaryota</taxon>
        <taxon>Metazoa</taxon>
        <taxon>Chordata</taxon>
        <taxon>Craniata</taxon>
        <taxon>Vertebrata</taxon>
        <taxon>Euteleostomi</taxon>
        <taxon>Archelosauria</taxon>
        <taxon>Archosauria</taxon>
        <taxon>Dinosauria</taxon>
        <taxon>Saurischia</taxon>
        <taxon>Theropoda</taxon>
        <taxon>Coelurosauria</taxon>
        <taxon>Aves</taxon>
        <taxon>Neognathae</taxon>
        <taxon>Neoaves</taxon>
        <taxon>Telluraves</taxon>
        <taxon>Strigiformes</taxon>
        <taxon>Strigidae</taxon>
        <taxon>Strix</taxon>
    </lineage>
</organism>
<accession>A0A8D0FS27</accession>
<feature type="region of interest" description="Disordered" evidence="1">
    <location>
        <begin position="88"/>
        <end position="126"/>
    </location>
</feature>
<dbReference type="AlphaFoldDB" id="A0A8D0FS27"/>
<protein>
    <submittedName>
        <fullName evidence="2">Uncharacterized protein</fullName>
    </submittedName>
</protein>
<sequence length="126" mass="14107">MMEGDLLEVTLDEAQSIWRLLQAARPPPLALFRLLLEVPGYSLNPQNIPTLPTSPELRPLQESKSSAKYLRAALKGWLLHPKNLKLPHSCPKTAPKHPRGHQNWPKIHPEPQNCPKTPAGSPEPQN</sequence>
<evidence type="ECO:0000256" key="1">
    <source>
        <dbReference type="SAM" id="MobiDB-lite"/>
    </source>
</evidence>
<reference evidence="2" key="1">
    <citation type="submission" date="2025-08" db="UniProtKB">
        <authorList>
            <consortium name="Ensembl"/>
        </authorList>
    </citation>
    <scope>IDENTIFICATION</scope>
</reference>
<reference evidence="2" key="2">
    <citation type="submission" date="2025-09" db="UniProtKB">
        <authorList>
            <consortium name="Ensembl"/>
        </authorList>
    </citation>
    <scope>IDENTIFICATION</scope>
</reference>
<dbReference type="Ensembl" id="ENSSOCT00000019941.1">
    <property type="protein sequence ID" value="ENSSOCP00000019447.1"/>
    <property type="gene ID" value="ENSSOCG00000014563.1"/>
</dbReference>
<name>A0A8D0FS27_STROC</name>
<proteinExistence type="predicted"/>
<dbReference type="Proteomes" id="UP000694551">
    <property type="component" value="Unplaced"/>
</dbReference>